<dbReference type="InterPro" id="IPR037202">
    <property type="entry name" value="ESCRT_assembly_dom"/>
</dbReference>
<dbReference type="GO" id="GO:0043328">
    <property type="term" value="P:protein transport to vacuole involved in ubiquitin-dependent protein catabolic process via the multivesicular body sorting pathway"/>
    <property type="evidence" value="ECO:0007669"/>
    <property type="project" value="TreeGrafter"/>
</dbReference>
<evidence type="ECO:0000313" key="10">
    <source>
        <dbReference type="Proteomes" id="UP000232323"/>
    </source>
</evidence>
<dbReference type="OrthoDB" id="2671at2759"/>
<proteinExistence type="inferred from homology"/>
<dbReference type="FunFam" id="1.20.120.1130:FF:000001">
    <property type="entry name" value="Vacuolar protein sorting-associated protein 28 homolog"/>
    <property type="match status" value="1"/>
</dbReference>
<dbReference type="GO" id="GO:0044877">
    <property type="term" value="F:protein-containing complex binding"/>
    <property type="evidence" value="ECO:0007669"/>
    <property type="project" value="TreeGrafter"/>
</dbReference>
<dbReference type="Pfam" id="PF03997">
    <property type="entry name" value="VPS28"/>
    <property type="match status" value="1"/>
</dbReference>
<dbReference type="PANTHER" id="PTHR12937:SF0">
    <property type="entry name" value="VACUOLAR PROTEIN SORTING-ASSOCIATED PROTEIN 28 HOMOLOG"/>
    <property type="match status" value="1"/>
</dbReference>
<dbReference type="PROSITE" id="PS51310">
    <property type="entry name" value="VPS28_C"/>
    <property type="match status" value="1"/>
</dbReference>
<accession>A0A250X217</accession>
<keyword evidence="4 5" id="KW-0653">Protein transport</keyword>
<dbReference type="Gene3D" id="1.20.1440.200">
    <property type="match status" value="1"/>
</dbReference>
<dbReference type="Proteomes" id="UP000232323">
    <property type="component" value="Unassembled WGS sequence"/>
</dbReference>
<evidence type="ECO:0000256" key="5">
    <source>
        <dbReference type="PIRNR" id="PIRNR017535"/>
    </source>
</evidence>
<evidence type="ECO:0000256" key="6">
    <source>
        <dbReference type="PROSITE-ProRule" id="PRU00642"/>
    </source>
</evidence>
<comment type="caution">
    <text evidence="9">The sequence shown here is derived from an EMBL/GenBank/DDBJ whole genome shotgun (WGS) entry which is preliminary data.</text>
</comment>
<keyword evidence="10" id="KW-1185">Reference proteome</keyword>
<sequence>MSTSVKLWRDKKTQELYENQADLYAIIKTTEKLERAYVRDAIKPEEYEVLCEKLIQQFKVLWGSLKSEVPDVEQFMRDFNMQCPMAATRLIHSGLPATIEHKTKQSSSDPEAASVAETVQHFITAMDALKLRMVAVDQLCPILSDLISCMSKVQSLPSEFIPKDKIREAYQRLYQKPANYELPDEDVRQLLYDLESSYNMFLAALKGGGRT</sequence>
<comment type="function">
    <text evidence="5">Component of the ESCRT-I complex (endosomal sorting complex required for transport I), a regulator of vesicular trafficking process.</text>
</comment>
<keyword evidence="2 5" id="KW-0813">Transport</keyword>
<dbReference type="InterPro" id="IPR017898">
    <property type="entry name" value="VPS28_N"/>
</dbReference>
<dbReference type="GO" id="GO:0000813">
    <property type="term" value="C:ESCRT I complex"/>
    <property type="evidence" value="ECO:0007669"/>
    <property type="project" value="UniProtKB-UniRule"/>
</dbReference>
<dbReference type="PANTHER" id="PTHR12937">
    <property type="entry name" value="VACUOLAR PROTEIN SORTING 28, ISOFORM 2 VPS28"/>
    <property type="match status" value="1"/>
</dbReference>
<dbReference type="AlphaFoldDB" id="A0A250X217"/>
<feature type="domain" description="VPS28 C-terminal" evidence="7">
    <location>
        <begin position="110"/>
        <end position="206"/>
    </location>
</feature>
<dbReference type="PROSITE" id="PS51313">
    <property type="entry name" value="VPS28_N"/>
    <property type="match status" value="1"/>
</dbReference>
<dbReference type="SUPFAM" id="SSF140427">
    <property type="entry name" value="VPS28 C-terminal domain-like"/>
    <property type="match status" value="1"/>
</dbReference>
<gene>
    <name evidence="9" type="ORF">CEUSTIGMA_g4541.t1</name>
</gene>
<evidence type="ECO:0000259" key="8">
    <source>
        <dbReference type="PROSITE" id="PS51313"/>
    </source>
</evidence>
<dbReference type="SUPFAM" id="SSF140111">
    <property type="entry name" value="Endosomal sorting complex assembly domain"/>
    <property type="match status" value="1"/>
</dbReference>
<dbReference type="PIRSF" id="PIRSF017535">
    <property type="entry name" value="VPS28"/>
    <property type="match status" value="1"/>
</dbReference>
<evidence type="ECO:0000256" key="4">
    <source>
        <dbReference type="ARBA" id="ARBA00022927"/>
    </source>
</evidence>
<evidence type="ECO:0000256" key="3">
    <source>
        <dbReference type="ARBA" id="ARBA00022753"/>
    </source>
</evidence>
<dbReference type="EMBL" id="BEGY01000022">
    <property type="protein sequence ID" value="GAX77095.1"/>
    <property type="molecule type" value="Genomic_DNA"/>
</dbReference>
<comment type="subcellular location">
    <subcellularLocation>
        <location evidence="1">Endosome</location>
    </subcellularLocation>
</comment>
<feature type="domain" description="VPS28 N-terminal" evidence="8">
    <location>
        <begin position="1"/>
        <end position="101"/>
    </location>
</feature>
<dbReference type="STRING" id="1157962.A0A250X217"/>
<dbReference type="InterPro" id="IPR038358">
    <property type="entry name" value="VPS28_N_sf"/>
</dbReference>
<dbReference type="InterPro" id="IPR007143">
    <property type="entry name" value="Vps28"/>
</dbReference>
<dbReference type="Gene3D" id="1.20.120.1130">
    <property type="match status" value="1"/>
</dbReference>
<keyword evidence="3 5" id="KW-0967">Endosome</keyword>
<evidence type="ECO:0000259" key="7">
    <source>
        <dbReference type="PROSITE" id="PS51310"/>
    </source>
</evidence>
<evidence type="ECO:0000256" key="2">
    <source>
        <dbReference type="ARBA" id="ARBA00022448"/>
    </source>
</evidence>
<name>A0A250X217_9CHLO</name>
<evidence type="ECO:0000313" key="9">
    <source>
        <dbReference type="EMBL" id="GAX77095.1"/>
    </source>
</evidence>
<organism evidence="9 10">
    <name type="scientific">Chlamydomonas eustigma</name>
    <dbReference type="NCBI Taxonomy" id="1157962"/>
    <lineage>
        <taxon>Eukaryota</taxon>
        <taxon>Viridiplantae</taxon>
        <taxon>Chlorophyta</taxon>
        <taxon>core chlorophytes</taxon>
        <taxon>Chlorophyceae</taxon>
        <taxon>CS clade</taxon>
        <taxon>Chlamydomonadales</taxon>
        <taxon>Chlamydomonadaceae</taxon>
        <taxon>Chlamydomonas</taxon>
    </lineage>
</organism>
<protein>
    <recommendedName>
        <fullName evidence="5">Vacuolar protein sorting-associated protein 28 homolog</fullName>
    </recommendedName>
</protein>
<comment type="similarity">
    <text evidence="5 6">Belongs to the VPS28 family.</text>
</comment>
<dbReference type="InterPro" id="IPR017899">
    <property type="entry name" value="VPS28_C"/>
</dbReference>
<dbReference type="InterPro" id="IPR037206">
    <property type="entry name" value="VPS28_C_sf"/>
</dbReference>
<reference evidence="9 10" key="1">
    <citation type="submission" date="2017-08" db="EMBL/GenBank/DDBJ databases">
        <title>Acidophilic green algal genome provides insights into adaptation to an acidic environment.</title>
        <authorList>
            <person name="Hirooka S."/>
            <person name="Hirose Y."/>
            <person name="Kanesaki Y."/>
            <person name="Higuchi S."/>
            <person name="Fujiwara T."/>
            <person name="Onuma R."/>
            <person name="Era A."/>
            <person name="Ohbayashi R."/>
            <person name="Uzuka A."/>
            <person name="Nozaki H."/>
            <person name="Yoshikawa H."/>
            <person name="Miyagishima S.Y."/>
        </authorList>
    </citation>
    <scope>NUCLEOTIDE SEQUENCE [LARGE SCALE GENOMIC DNA]</scope>
    <source>
        <strain evidence="9 10">NIES-2499</strain>
    </source>
</reference>
<evidence type="ECO:0000256" key="1">
    <source>
        <dbReference type="ARBA" id="ARBA00004177"/>
    </source>
</evidence>